<accession>Q6SHE2</accession>
<dbReference type="AlphaFoldDB" id="Q6SHE2"/>
<proteinExistence type="inferred from homology"/>
<keyword evidence="8 9" id="KW-0472">Membrane</keyword>
<comment type="subcellular location">
    <subcellularLocation>
        <location evidence="9">Cell membrane</location>
        <topology evidence="9">Multi-pass membrane protein</topology>
    </subcellularLocation>
</comment>
<dbReference type="HAMAP" id="MF_00161">
    <property type="entry name" value="LspA"/>
    <property type="match status" value="1"/>
</dbReference>
<evidence type="ECO:0000256" key="10">
    <source>
        <dbReference type="RuleBase" id="RU000594"/>
    </source>
</evidence>
<reference evidence="12" key="1">
    <citation type="submission" date="2003-11" db="EMBL/GenBank/DDBJ databases">
        <authorList>
            <person name="Heidelberg J.F."/>
            <person name="Eisen J.A."/>
            <person name="Nelson W.C."/>
            <person name="DeLong E.F."/>
        </authorList>
    </citation>
    <scope>NUCLEOTIDE SEQUENCE</scope>
</reference>
<dbReference type="EC" id="3.4.23.36" evidence="9"/>
<keyword evidence="6 9" id="KW-0378">Hydrolase</keyword>
<sequence>MKYKSYYLLCLFLVILDQLTKQIVVSLFALGDSVIINSYLSWTYIQNSGAAFSILSGGGAIEKAFLLAVSLFVSLMVMVWIHKTPAIYRQRLFGQFILLSGALGNLLDRAQYGYVIDFIDVHYQNYYWPVFNVADSLIFIGVILLIFERRKPSL</sequence>
<comment type="catalytic activity">
    <reaction evidence="9 10">
        <text>Release of signal peptides from bacterial membrane prolipoproteins. Hydrolyzes -Xaa-Yaa-Zaa-|-(S,diacylglyceryl)Cys-, in which Xaa is hydrophobic (preferably Leu), and Yaa (Ala or Ser) and Zaa (Gly or Ala) have small, neutral side chains.</text>
        <dbReference type="EC" id="3.4.23.36"/>
    </reaction>
</comment>
<organism evidence="12">
    <name type="scientific">uncultured marine bacterium 439</name>
    <dbReference type="NCBI Taxonomy" id="257389"/>
    <lineage>
        <taxon>Bacteria</taxon>
        <taxon>environmental samples</taxon>
    </lineage>
</organism>
<comment type="function">
    <text evidence="9 10">This protein specifically catalyzes the removal of signal peptides from prolipoproteins.</text>
</comment>
<evidence type="ECO:0000256" key="4">
    <source>
        <dbReference type="ARBA" id="ARBA00022692"/>
    </source>
</evidence>
<comment type="pathway">
    <text evidence="9">Protein modification; lipoprotein biosynthesis (signal peptide cleavage).</text>
</comment>
<dbReference type="PANTHER" id="PTHR33695">
    <property type="entry name" value="LIPOPROTEIN SIGNAL PEPTIDASE"/>
    <property type="match status" value="1"/>
</dbReference>
<feature type="active site" evidence="9">
    <location>
        <position position="135"/>
    </location>
</feature>
<dbReference type="Pfam" id="PF01252">
    <property type="entry name" value="Peptidase_A8"/>
    <property type="match status" value="1"/>
</dbReference>
<evidence type="ECO:0000256" key="2">
    <source>
        <dbReference type="ARBA" id="ARBA00022475"/>
    </source>
</evidence>
<keyword evidence="5 9" id="KW-0064">Aspartyl protease</keyword>
<evidence type="ECO:0000256" key="8">
    <source>
        <dbReference type="ARBA" id="ARBA00023136"/>
    </source>
</evidence>
<evidence type="ECO:0000313" key="12">
    <source>
        <dbReference type="EMBL" id="AAR37679.1"/>
    </source>
</evidence>
<dbReference type="GO" id="GO:0006508">
    <property type="term" value="P:proteolysis"/>
    <property type="evidence" value="ECO:0007669"/>
    <property type="project" value="UniProtKB-KW"/>
</dbReference>
<evidence type="ECO:0000256" key="5">
    <source>
        <dbReference type="ARBA" id="ARBA00022750"/>
    </source>
</evidence>
<comment type="similarity">
    <text evidence="1 9 11">Belongs to the peptidase A8 family.</text>
</comment>
<evidence type="ECO:0000256" key="6">
    <source>
        <dbReference type="ARBA" id="ARBA00022801"/>
    </source>
</evidence>
<feature type="transmembrane region" description="Helical" evidence="9">
    <location>
        <begin position="64"/>
        <end position="81"/>
    </location>
</feature>
<gene>
    <name evidence="9 12" type="primary">lspA</name>
    <name evidence="12" type="ORF">MBMO_EBAC750-10B11.46</name>
</gene>
<evidence type="ECO:0000256" key="3">
    <source>
        <dbReference type="ARBA" id="ARBA00022670"/>
    </source>
</evidence>
<dbReference type="EMBL" id="AY458636">
    <property type="protein sequence ID" value="AAR37679.1"/>
    <property type="molecule type" value="Genomic_DNA"/>
</dbReference>
<dbReference type="PANTHER" id="PTHR33695:SF1">
    <property type="entry name" value="LIPOPROTEIN SIGNAL PEPTIDASE"/>
    <property type="match status" value="1"/>
</dbReference>
<evidence type="ECO:0000256" key="11">
    <source>
        <dbReference type="RuleBase" id="RU004181"/>
    </source>
</evidence>
<reference evidence="12" key="2">
    <citation type="submission" date="2003-12" db="EMBL/GenBank/DDBJ databases">
        <title>Monterey Bay Coastal Ocean Microbial Observatory environmental clone sequencing.</title>
        <authorList>
            <person name="DeLong E.F."/>
        </authorList>
    </citation>
    <scope>NUCLEOTIDE SEQUENCE</scope>
</reference>
<feature type="active site" evidence="9">
    <location>
        <position position="117"/>
    </location>
</feature>
<evidence type="ECO:0000256" key="9">
    <source>
        <dbReference type="HAMAP-Rule" id="MF_00161"/>
    </source>
</evidence>
<dbReference type="NCBIfam" id="TIGR00077">
    <property type="entry name" value="lspA"/>
    <property type="match status" value="1"/>
</dbReference>
<keyword evidence="2 9" id="KW-1003">Cell membrane</keyword>
<dbReference type="GO" id="GO:0004190">
    <property type="term" value="F:aspartic-type endopeptidase activity"/>
    <property type="evidence" value="ECO:0007669"/>
    <property type="project" value="UniProtKB-UniRule"/>
</dbReference>
<dbReference type="UniPathway" id="UPA00665"/>
<keyword evidence="3 9" id="KW-0645">Protease</keyword>
<name>Q6SHE2_9BACT</name>
<evidence type="ECO:0000256" key="1">
    <source>
        <dbReference type="ARBA" id="ARBA00006139"/>
    </source>
</evidence>
<feature type="transmembrane region" description="Helical" evidence="9">
    <location>
        <begin position="126"/>
        <end position="147"/>
    </location>
</feature>
<protein>
    <recommendedName>
        <fullName evidence="9">Lipoprotein signal peptidase</fullName>
        <ecNumber evidence="9">3.4.23.36</ecNumber>
    </recommendedName>
    <alternativeName>
        <fullName evidence="9">Prolipoprotein signal peptidase</fullName>
    </alternativeName>
    <alternativeName>
        <fullName evidence="9">Signal peptidase II</fullName>
        <shortName evidence="9">SPase II</shortName>
    </alternativeName>
</protein>
<keyword evidence="4 9" id="KW-0812">Transmembrane</keyword>
<comment type="caution">
    <text evidence="9">Lacks conserved residue(s) required for the propagation of feature annotation.</text>
</comment>
<keyword evidence="7 9" id="KW-1133">Transmembrane helix</keyword>
<dbReference type="InterPro" id="IPR001872">
    <property type="entry name" value="Peptidase_A8"/>
</dbReference>
<dbReference type="PROSITE" id="PS00855">
    <property type="entry name" value="SPASE_II"/>
    <property type="match status" value="1"/>
</dbReference>
<dbReference type="PRINTS" id="PR00781">
    <property type="entry name" value="LIPOSIGPTASE"/>
</dbReference>
<dbReference type="GO" id="GO:0005886">
    <property type="term" value="C:plasma membrane"/>
    <property type="evidence" value="ECO:0007669"/>
    <property type="project" value="UniProtKB-SubCell"/>
</dbReference>
<keyword evidence="12" id="KW-0449">Lipoprotein</keyword>
<evidence type="ECO:0000256" key="7">
    <source>
        <dbReference type="ARBA" id="ARBA00022989"/>
    </source>
</evidence>